<keyword evidence="2" id="KW-1185">Reference proteome</keyword>
<dbReference type="AlphaFoldDB" id="A0A4R7D0B9"/>
<evidence type="ECO:0000313" key="1">
    <source>
        <dbReference type="EMBL" id="TDS13662.1"/>
    </source>
</evidence>
<proteinExistence type="predicted"/>
<reference evidence="1 2" key="1">
    <citation type="submission" date="2019-03" db="EMBL/GenBank/DDBJ databases">
        <title>Genomic Encyclopedia of Type Strains, Phase III (KMG-III): the genomes of soil and plant-associated and newly described type strains.</title>
        <authorList>
            <person name="Whitman W."/>
        </authorList>
    </citation>
    <scope>NUCLEOTIDE SEQUENCE [LARGE SCALE GENOMIC DNA]</scope>
    <source>
        <strain evidence="1 2">CECT 8455</strain>
    </source>
</reference>
<protein>
    <submittedName>
        <fullName evidence="1">Uncharacterized protein</fullName>
    </submittedName>
</protein>
<gene>
    <name evidence="1" type="ORF">DFQ03_2957</name>
</gene>
<dbReference type="Proteomes" id="UP000295274">
    <property type="component" value="Unassembled WGS sequence"/>
</dbReference>
<organism evidence="1 2">
    <name type="scientific">Maribacter caenipelagi</name>
    <dbReference type="NCBI Taxonomy" id="1447781"/>
    <lineage>
        <taxon>Bacteria</taxon>
        <taxon>Pseudomonadati</taxon>
        <taxon>Bacteroidota</taxon>
        <taxon>Flavobacteriia</taxon>
        <taxon>Flavobacteriales</taxon>
        <taxon>Flavobacteriaceae</taxon>
        <taxon>Maribacter</taxon>
    </lineage>
</organism>
<dbReference type="SUPFAM" id="SSF51735">
    <property type="entry name" value="NAD(P)-binding Rossmann-fold domains"/>
    <property type="match status" value="1"/>
</dbReference>
<comment type="caution">
    <text evidence="1">The sequence shown here is derived from an EMBL/GenBank/DDBJ whole genome shotgun (WGS) entry which is preliminary data.</text>
</comment>
<dbReference type="InterPro" id="IPR036291">
    <property type="entry name" value="NAD(P)-bd_dom_sf"/>
</dbReference>
<dbReference type="RefSeq" id="WP_133673862.1">
    <property type="nucleotide sequence ID" value="NZ_SNZW01000016.1"/>
</dbReference>
<dbReference type="EMBL" id="SNZW01000016">
    <property type="protein sequence ID" value="TDS13662.1"/>
    <property type="molecule type" value="Genomic_DNA"/>
</dbReference>
<evidence type="ECO:0000313" key="2">
    <source>
        <dbReference type="Proteomes" id="UP000295274"/>
    </source>
</evidence>
<dbReference type="OrthoDB" id="9775296at2"/>
<dbReference type="Gene3D" id="3.40.50.720">
    <property type="entry name" value="NAD(P)-binding Rossmann-like Domain"/>
    <property type="match status" value="1"/>
</dbReference>
<sequence>MKLDDKVVIITGASRGIGQEIAFCMHSDKATDKGANSLQIICAMQEQLESTSGKTKSDPLAFIRKVH</sequence>
<name>A0A4R7D0B9_9FLAO</name>
<accession>A0A4R7D0B9</accession>